<dbReference type="InterPro" id="IPR021109">
    <property type="entry name" value="Peptidase_aspartic_dom_sf"/>
</dbReference>
<evidence type="ECO:0000313" key="13">
    <source>
        <dbReference type="EMBL" id="TID20093.1"/>
    </source>
</evidence>
<feature type="chain" id="PRO_5021186181" description="Probable aspartic-type endopeptidase OPSB" evidence="11">
    <location>
        <begin position="20"/>
        <end position="469"/>
    </location>
</feature>
<evidence type="ECO:0000256" key="6">
    <source>
        <dbReference type="ARBA" id="ARBA00067536"/>
    </source>
</evidence>
<organism evidence="13 14">
    <name type="scientific">Venturia nashicola</name>
    <dbReference type="NCBI Taxonomy" id="86259"/>
    <lineage>
        <taxon>Eukaryota</taxon>
        <taxon>Fungi</taxon>
        <taxon>Dikarya</taxon>
        <taxon>Ascomycota</taxon>
        <taxon>Pezizomycotina</taxon>
        <taxon>Dothideomycetes</taxon>
        <taxon>Pleosporomycetidae</taxon>
        <taxon>Venturiales</taxon>
        <taxon>Venturiaceae</taxon>
        <taxon>Venturia</taxon>
    </lineage>
</organism>
<evidence type="ECO:0000256" key="3">
    <source>
        <dbReference type="ARBA" id="ARBA00022729"/>
    </source>
</evidence>
<feature type="active site" evidence="8">
    <location>
        <position position="280"/>
    </location>
</feature>
<dbReference type="PRINTS" id="PR00792">
    <property type="entry name" value="PEPSIN"/>
</dbReference>
<dbReference type="PANTHER" id="PTHR47966">
    <property type="entry name" value="BETA-SITE APP-CLEAVING ENZYME, ISOFORM A-RELATED"/>
    <property type="match status" value="1"/>
</dbReference>
<dbReference type="CDD" id="cd05474">
    <property type="entry name" value="SAP_like"/>
    <property type="match status" value="1"/>
</dbReference>
<dbReference type="InterPro" id="IPR001969">
    <property type="entry name" value="Aspartic_peptidase_AS"/>
</dbReference>
<evidence type="ECO:0000256" key="9">
    <source>
        <dbReference type="PIRSR" id="PIRSR601461-2"/>
    </source>
</evidence>
<name>A0A4Z1P1P7_9PEZI</name>
<dbReference type="STRING" id="86259.A0A4Z1P1P7"/>
<evidence type="ECO:0000259" key="12">
    <source>
        <dbReference type="PROSITE" id="PS51767"/>
    </source>
</evidence>
<dbReference type="PROSITE" id="PS51767">
    <property type="entry name" value="PEPTIDASE_A1"/>
    <property type="match status" value="1"/>
</dbReference>
<dbReference type="Pfam" id="PF00026">
    <property type="entry name" value="Asp"/>
    <property type="match status" value="1"/>
</dbReference>
<keyword evidence="2 10" id="KW-0645">Protease</keyword>
<dbReference type="GO" id="GO:0004190">
    <property type="term" value="F:aspartic-type endopeptidase activity"/>
    <property type="evidence" value="ECO:0007669"/>
    <property type="project" value="UniProtKB-KW"/>
</dbReference>
<dbReference type="InterPro" id="IPR001461">
    <property type="entry name" value="Aspartic_peptidase_A1"/>
</dbReference>
<evidence type="ECO:0000256" key="10">
    <source>
        <dbReference type="RuleBase" id="RU000454"/>
    </source>
</evidence>
<evidence type="ECO:0000256" key="8">
    <source>
        <dbReference type="PIRSR" id="PIRSR601461-1"/>
    </source>
</evidence>
<sequence>MLFPTSLAVTVSLLSLTEAIQLHKRTDGPARVIALDTTRRRSLLPASQRDRLRKRAGTVQVTLDNEATLYFANVTIGTPGQSLRLDIDTGSSDLWANSANSDLCQQYATDCAQSGTYNANSSSSYSFVNSEFAIKYADGSYAIGDYGKDTLDFGGTTVTGVQFGIGYNSTSSQGILGVGYEANEASISTTGKTYANVPQLLVSQGKIATPAYSLWLNDLDANTGSILFGGVDSDKYHGDLSTVPIIKESGGYREFVIGLSSLSVANQNVFSNSPIPVLLDSGSSLSYLPSTYAQAVFKVLGATYDSSSGAAVVSCNLQSSSSTIDFNFSGVTISVPMNEIVVVDGYRRGQPVCILGISDSEGSTSVLGDTFLRSAYVVYDLSNNQISLASTNFNSTSSNVQEISTGTSGVPGASQVANAVSTLAVATGGARNGGQPSVTAIGSSAWATPTAMPIGKVLAAAAAGLAFAL</sequence>
<evidence type="ECO:0000256" key="1">
    <source>
        <dbReference type="ARBA" id="ARBA00007447"/>
    </source>
</evidence>
<dbReference type="PROSITE" id="PS00141">
    <property type="entry name" value="ASP_PROTEASE"/>
    <property type="match status" value="2"/>
</dbReference>
<keyword evidence="5 10" id="KW-0378">Hydrolase</keyword>
<evidence type="ECO:0000313" key="14">
    <source>
        <dbReference type="Proteomes" id="UP000298493"/>
    </source>
</evidence>
<comment type="similarity">
    <text evidence="1 10">Belongs to the peptidase A1 family.</text>
</comment>
<dbReference type="OrthoDB" id="771136at2759"/>
<feature type="active site" evidence="8">
    <location>
        <position position="88"/>
    </location>
</feature>
<reference evidence="13 14" key="1">
    <citation type="submission" date="2019-04" db="EMBL/GenBank/DDBJ databases">
        <title>High contiguity whole genome sequence and gene annotation resource for two Venturia nashicola isolates.</title>
        <authorList>
            <person name="Prokchorchik M."/>
            <person name="Won K."/>
            <person name="Lee Y."/>
            <person name="Choi E.D."/>
            <person name="Segonzac C."/>
            <person name="Sohn K.H."/>
        </authorList>
    </citation>
    <scope>NUCLEOTIDE SEQUENCE [LARGE SCALE GENOMIC DNA]</scope>
    <source>
        <strain evidence="13 14">PRI2</strain>
    </source>
</reference>
<dbReference type="EMBL" id="SNSC02000011">
    <property type="protein sequence ID" value="TID20093.1"/>
    <property type="molecule type" value="Genomic_DNA"/>
</dbReference>
<accession>A0A4Z1P1P7</accession>
<evidence type="ECO:0000256" key="5">
    <source>
        <dbReference type="ARBA" id="ARBA00022801"/>
    </source>
</evidence>
<keyword evidence="9" id="KW-1015">Disulfide bond</keyword>
<feature type="disulfide bond" evidence="9">
    <location>
        <begin position="315"/>
        <end position="353"/>
    </location>
</feature>
<dbReference type="PANTHER" id="PTHR47966:SF65">
    <property type="entry name" value="ASPARTIC-TYPE ENDOPEPTIDASE"/>
    <property type="match status" value="1"/>
</dbReference>
<dbReference type="Proteomes" id="UP000298493">
    <property type="component" value="Unassembled WGS sequence"/>
</dbReference>
<dbReference type="AlphaFoldDB" id="A0A4Z1P1P7"/>
<proteinExistence type="inferred from homology"/>
<dbReference type="Gene3D" id="2.40.70.10">
    <property type="entry name" value="Acid Proteases"/>
    <property type="match status" value="2"/>
</dbReference>
<keyword evidence="14" id="KW-1185">Reference proteome</keyword>
<evidence type="ECO:0000256" key="4">
    <source>
        <dbReference type="ARBA" id="ARBA00022750"/>
    </source>
</evidence>
<feature type="signal peptide" evidence="11">
    <location>
        <begin position="1"/>
        <end position="19"/>
    </location>
</feature>
<dbReference type="SUPFAM" id="SSF50630">
    <property type="entry name" value="Acid proteases"/>
    <property type="match status" value="1"/>
</dbReference>
<protein>
    <recommendedName>
        <fullName evidence="7">Probable aspartic-type endopeptidase OPSB</fullName>
    </recommendedName>
    <alternativeName>
        <fullName evidence="6">Probable aspartic-type endopeptidase opsB</fullName>
    </alternativeName>
</protein>
<comment type="caution">
    <text evidence="13">The sequence shown here is derived from an EMBL/GenBank/DDBJ whole genome shotgun (WGS) entry which is preliminary data.</text>
</comment>
<keyword evidence="4 10" id="KW-0064">Aspartyl protease</keyword>
<keyword evidence="3 11" id="KW-0732">Signal</keyword>
<dbReference type="FunFam" id="2.40.70.10:FF:000011">
    <property type="entry name" value="Aspartic protease"/>
    <property type="match status" value="1"/>
</dbReference>
<dbReference type="GO" id="GO:0006508">
    <property type="term" value="P:proteolysis"/>
    <property type="evidence" value="ECO:0007669"/>
    <property type="project" value="UniProtKB-KW"/>
</dbReference>
<gene>
    <name evidence="13" type="ORF">E6O75_ATG07553</name>
</gene>
<evidence type="ECO:0000256" key="11">
    <source>
        <dbReference type="SAM" id="SignalP"/>
    </source>
</evidence>
<dbReference type="InterPro" id="IPR033121">
    <property type="entry name" value="PEPTIDASE_A1"/>
</dbReference>
<evidence type="ECO:0000256" key="2">
    <source>
        <dbReference type="ARBA" id="ARBA00022670"/>
    </source>
</evidence>
<feature type="domain" description="Peptidase A1" evidence="12">
    <location>
        <begin position="70"/>
        <end position="389"/>
    </location>
</feature>
<dbReference type="InterPro" id="IPR033876">
    <property type="entry name" value="SAP-like"/>
</dbReference>
<evidence type="ECO:0000256" key="7">
    <source>
        <dbReference type="ARBA" id="ARBA00068059"/>
    </source>
</evidence>